<organism evidence="2">
    <name type="scientific">viral metagenome</name>
    <dbReference type="NCBI Taxonomy" id="1070528"/>
    <lineage>
        <taxon>unclassified sequences</taxon>
        <taxon>metagenomes</taxon>
        <taxon>organismal metagenomes</taxon>
    </lineage>
</organism>
<reference evidence="2" key="1">
    <citation type="journal article" date="2020" name="Nature">
        <title>Giant virus diversity and host interactions through global metagenomics.</title>
        <authorList>
            <person name="Schulz F."/>
            <person name="Roux S."/>
            <person name="Paez-Espino D."/>
            <person name="Jungbluth S."/>
            <person name="Walsh D.A."/>
            <person name="Denef V.J."/>
            <person name="McMahon K.D."/>
            <person name="Konstantinidis K.T."/>
            <person name="Eloe-Fadrosh E.A."/>
            <person name="Kyrpides N.C."/>
            <person name="Woyke T."/>
        </authorList>
    </citation>
    <scope>NUCLEOTIDE SEQUENCE</scope>
    <source>
        <strain evidence="2">GVMAG-M-3300027833-11</strain>
    </source>
</reference>
<evidence type="ECO:0000313" key="2">
    <source>
        <dbReference type="EMBL" id="QHU30106.1"/>
    </source>
</evidence>
<proteinExistence type="predicted"/>
<dbReference type="EMBL" id="MN740503">
    <property type="protein sequence ID" value="QHU30106.1"/>
    <property type="molecule type" value="Genomic_DNA"/>
</dbReference>
<feature type="transmembrane region" description="Helical" evidence="1">
    <location>
        <begin position="6"/>
        <end position="27"/>
    </location>
</feature>
<keyword evidence="1" id="KW-0472">Membrane</keyword>
<dbReference type="AlphaFoldDB" id="A0A6C0LGJ1"/>
<evidence type="ECO:0000256" key="1">
    <source>
        <dbReference type="SAM" id="Phobius"/>
    </source>
</evidence>
<protein>
    <submittedName>
        <fullName evidence="2">Uncharacterized protein</fullName>
    </submittedName>
</protein>
<keyword evidence="1" id="KW-1133">Transmembrane helix</keyword>
<accession>A0A6C0LGJ1</accession>
<keyword evidence="1" id="KW-0812">Transmembrane</keyword>
<name>A0A6C0LGJ1_9ZZZZ</name>
<sequence length="76" mass="8726">MSVSILSIDNTIILLCILIIAVLVSFLKREPEPFKNMIDGSRSFYNKHQRLVRKALEDTSKTITDRVITKMRLSGF</sequence>